<dbReference type="PROSITE" id="PS50011">
    <property type="entry name" value="PROTEIN_KINASE_DOM"/>
    <property type="match status" value="1"/>
</dbReference>
<dbReference type="FunFam" id="1.10.510.10:FF:000945">
    <property type="entry name" value="Uncharacterized protein"/>
    <property type="match status" value="1"/>
</dbReference>
<feature type="compositionally biased region" description="Basic and acidic residues" evidence="4">
    <location>
        <begin position="530"/>
        <end position="551"/>
    </location>
</feature>
<dbReference type="AlphaFoldDB" id="Q24FP1"/>
<evidence type="ECO:0000256" key="4">
    <source>
        <dbReference type="SAM" id="MobiDB-lite"/>
    </source>
</evidence>
<dbReference type="InterPro" id="IPR017441">
    <property type="entry name" value="Protein_kinase_ATP_BS"/>
</dbReference>
<dbReference type="PROSITE" id="PS00108">
    <property type="entry name" value="PROTEIN_KINASE_ST"/>
    <property type="match status" value="1"/>
</dbReference>
<dbReference type="SUPFAM" id="SSF50729">
    <property type="entry name" value="PH domain-like"/>
    <property type="match status" value="1"/>
</dbReference>
<dbReference type="GO" id="GO:0005524">
    <property type="term" value="F:ATP binding"/>
    <property type="evidence" value="ECO:0007669"/>
    <property type="project" value="UniProtKB-UniRule"/>
</dbReference>
<protein>
    <submittedName>
        <fullName evidence="6">Serine/Threonine kinase domain protein</fullName>
    </submittedName>
</protein>
<dbReference type="CDD" id="cd00821">
    <property type="entry name" value="PH"/>
    <property type="match status" value="1"/>
</dbReference>
<feature type="domain" description="Protein kinase" evidence="5">
    <location>
        <begin position="133"/>
        <end position="395"/>
    </location>
</feature>
<evidence type="ECO:0000259" key="5">
    <source>
        <dbReference type="PROSITE" id="PS50011"/>
    </source>
</evidence>
<dbReference type="OrthoDB" id="74764at2759"/>
<evidence type="ECO:0000256" key="3">
    <source>
        <dbReference type="PROSITE-ProRule" id="PRU10141"/>
    </source>
</evidence>
<dbReference type="eggNOG" id="KOG0032">
    <property type="taxonomic scope" value="Eukaryota"/>
</dbReference>
<dbReference type="FunFam" id="3.30.200.20:FF:000042">
    <property type="entry name" value="Aurora kinase A"/>
    <property type="match status" value="1"/>
</dbReference>
<keyword evidence="7" id="KW-1185">Reference proteome</keyword>
<dbReference type="GO" id="GO:0044773">
    <property type="term" value="P:mitotic DNA damage checkpoint signaling"/>
    <property type="evidence" value="ECO:0007669"/>
    <property type="project" value="TreeGrafter"/>
</dbReference>
<dbReference type="PANTHER" id="PTHR44167">
    <property type="entry name" value="OVARIAN-SPECIFIC SERINE/THREONINE-PROTEIN KINASE LOK-RELATED"/>
    <property type="match status" value="1"/>
</dbReference>
<dbReference type="PROSITE" id="PS00107">
    <property type="entry name" value="PROTEIN_KINASE_ATP"/>
    <property type="match status" value="1"/>
</dbReference>
<dbReference type="GO" id="GO:0004674">
    <property type="term" value="F:protein serine/threonine kinase activity"/>
    <property type="evidence" value="ECO:0007669"/>
    <property type="project" value="TreeGrafter"/>
</dbReference>
<keyword evidence="2 3" id="KW-0067">ATP-binding</keyword>
<dbReference type="SMART" id="SM00220">
    <property type="entry name" value="S_TKc"/>
    <property type="match status" value="1"/>
</dbReference>
<proteinExistence type="predicted"/>
<dbReference type="InterPro" id="IPR000719">
    <property type="entry name" value="Prot_kinase_dom"/>
</dbReference>
<feature type="compositionally biased region" description="Basic and acidic residues" evidence="4">
    <location>
        <begin position="414"/>
        <end position="425"/>
    </location>
</feature>
<dbReference type="Gene3D" id="1.10.510.10">
    <property type="entry name" value="Transferase(Phosphotransferase) domain 1"/>
    <property type="match status" value="1"/>
</dbReference>
<dbReference type="InterPro" id="IPR008271">
    <property type="entry name" value="Ser/Thr_kinase_AS"/>
</dbReference>
<keyword evidence="6" id="KW-0418">Kinase</keyword>
<keyword evidence="6" id="KW-0808">Transferase</keyword>
<dbReference type="InterPro" id="IPR011009">
    <property type="entry name" value="Kinase-like_dom_sf"/>
</dbReference>
<dbReference type="HOGENOM" id="CLU_000288_177_0_1"/>
<dbReference type="InterPro" id="IPR011993">
    <property type="entry name" value="PH-like_dom_sf"/>
</dbReference>
<dbReference type="InParanoid" id="Q24FP1"/>
<sequence>MSDKGFWIKVNKGAQLPKEPVLAEGYFSKKGNYMSGKRYFKLYDNFIYYFDEKNSDHPKGYIKIDFDLHFEVIRQKTDKKDNSPSSIIGQPKGLRLDKLNAKTEITTNDEALILKWRDILRNKINQRGFHELFKAHKKIGKGNFASVYLTERLEDSKQFAVKAFSKEAAYNQENGKEALINEIELMRALNHKNIIRLHEVFETENSLYMILDLLEGGQLYDKIKAKYKFTVEESKYIMKGLLEGIAEMHAKNIMHRDLKPENLIFKTADSLDLAIVDLGLATRADIEEFMFVRCGTPGFVAPEVINIKDLKTKYDVICDIFSLGLIFHILLLGRTPFNGKNYNEILAQNRASNISFEGTEYLKLPLPAYDLLKKMLDNDPKTRITAKKALQHQFFTQKKGEQMEIESPQLTEAQKMKQLQEEHRQRLGSTNKDSPMPSPQIMPTRAMKNMQDDHGSFKMPNTPVLTGRTEAISNDGFDSPSVQFANDRQISSMADKNRSSIFSPQVKRASQFGSPQSGFGSIASNFKKVTDEVQEEEAKKNDDGTNKKSDQIRNNLKNLGI</sequence>
<dbReference type="GO" id="GO:0005737">
    <property type="term" value="C:cytoplasm"/>
    <property type="evidence" value="ECO:0007669"/>
    <property type="project" value="TreeGrafter"/>
</dbReference>
<feature type="region of interest" description="Disordered" evidence="4">
    <location>
        <begin position="414"/>
        <end position="439"/>
    </location>
</feature>
<name>Q24FP1_TETTS</name>
<reference evidence="7" key="1">
    <citation type="journal article" date="2006" name="PLoS Biol.">
        <title>Macronuclear genome sequence of the ciliate Tetrahymena thermophila, a model eukaryote.</title>
        <authorList>
            <person name="Eisen J.A."/>
            <person name="Coyne R.S."/>
            <person name="Wu M."/>
            <person name="Wu D."/>
            <person name="Thiagarajan M."/>
            <person name="Wortman J.R."/>
            <person name="Badger J.H."/>
            <person name="Ren Q."/>
            <person name="Amedeo P."/>
            <person name="Jones K.M."/>
            <person name="Tallon L.J."/>
            <person name="Delcher A.L."/>
            <person name="Salzberg S.L."/>
            <person name="Silva J.C."/>
            <person name="Haas B.J."/>
            <person name="Majoros W.H."/>
            <person name="Farzad M."/>
            <person name="Carlton J.M."/>
            <person name="Smith R.K. Jr."/>
            <person name="Garg J."/>
            <person name="Pearlman R.E."/>
            <person name="Karrer K.M."/>
            <person name="Sun L."/>
            <person name="Manning G."/>
            <person name="Elde N.C."/>
            <person name="Turkewitz A.P."/>
            <person name="Asai D.J."/>
            <person name="Wilkes D.E."/>
            <person name="Wang Y."/>
            <person name="Cai H."/>
            <person name="Collins K."/>
            <person name="Stewart B.A."/>
            <person name="Lee S.R."/>
            <person name="Wilamowska K."/>
            <person name="Weinberg Z."/>
            <person name="Ruzzo W.L."/>
            <person name="Wloga D."/>
            <person name="Gaertig J."/>
            <person name="Frankel J."/>
            <person name="Tsao C.-C."/>
            <person name="Gorovsky M.A."/>
            <person name="Keeling P.J."/>
            <person name="Waller R.F."/>
            <person name="Patron N.J."/>
            <person name="Cherry J.M."/>
            <person name="Stover N.A."/>
            <person name="Krieger C.J."/>
            <person name="del Toro C."/>
            <person name="Ryder H.F."/>
            <person name="Williamson S.C."/>
            <person name="Barbeau R.A."/>
            <person name="Hamilton E.P."/>
            <person name="Orias E."/>
        </authorList>
    </citation>
    <scope>NUCLEOTIDE SEQUENCE [LARGE SCALE GENOMIC DNA]</scope>
    <source>
        <strain evidence="7">SB210</strain>
    </source>
</reference>
<feature type="region of interest" description="Disordered" evidence="4">
    <location>
        <begin position="530"/>
        <end position="561"/>
    </location>
</feature>
<dbReference type="Proteomes" id="UP000009168">
    <property type="component" value="Unassembled WGS sequence"/>
</dbReference>
<dbReference type="PANTHER" id="PTHR44167:SF18">
    <property type="entry name" value="PROTEIN KINASE DOMAIN-CONTAINING PROTEIN"/>
    <property type="match status" value="1"/>
</dbReference>
<gene>
    <name evidence="6" type="ORF">TTHERM_01071490</name>
</gene>
<feature type="compositionally biased region" description="Polar residues" evidence="4">
    <location>
        <begin position="552"/>
        <end position="561"/>
    </location>
</feature>
<feature type="region of interest" description="Disordered" evidence="4">
    <location>
        <begin position="462"/>
        <end position="482"/>
    </location>
</feature>
<dbReference type="OMA" id="AEHPTYK"/>
<dbReference type="KEGG" id="tet:TTHERM_01071490"/>
<evidence type="ECO:0000313" key="7">
    <source>
        <dbReference type="Proteomes" id="UP000009168"/>
    </source>
</evidence>
<dbReference type="STRING" id="312017.Q24FP1"/>
<dbReference type="SUPFAM" id="SSF56112">
    <property type="entry name" value="Protein kinase-like (PK-like)"/>
    <property type="match status" value="1"/>
</dbReference>
<keyword evidence="1 3" id="KW-0547">Nucleotide-binding</keyword>
<accession>Q24FP1</accession>
<dbReference type="RefSeq" id="XP_001026848.1">
    <property type="nucleotide sequence ID" value="XM_001026848.1"/>
</dbReference>
<dbReference type="EMBL" id="GG662270">
    <property type="protein sequence ID" value="EAS06603.1"/>
    <property type="molecule type" value="Genomic_DNA"/>
</dbReference>
<dbReference type="Pfam" id="PF00069">
    <property type="entry name" value="Pkinase"/>
    <property type="match status" value="1"/>
</dbReference>
<dbReference type="Gene3D" id="2.30.29.30">
    <property type="entry name" value="Pleckstrin-homology domain (PH domain)/Phosphotyrosine-binding domain (PTB)"/>
    <property type="match status" value="1"/>
</dbReference>
<dbReference type="Gene3D" id="3.30.200.20">
    <property type="entry name" value="Phosphorylase Kinase, domain 1"/>
    <property type="match status" value="1"/>
</dbReference>
<dbReference type="GeneID" id="7837418"/>
<organism evidence="6 7">
    <name type="scientific">Tetrahymena thermophila (strain SB210)</name>
    <dbReference type="NCBI Taxonomy" id="312017"/>
    <lineage>
        <taxon>Eukaryota</taxon>
        <taxon>Sar</taxon>
        <taxon>Alveolata</taxon>
        <taxon>Ciliophora</taxon>
        <taxon>Intramacronucleata</taxon>
        <taxon>Oligohymenophorea</taxon>
        <taxon>Hymenostomatida</taxon>
        <taxon>Tetrahymenina</taxon>
        <taxon>Tetrahymenidae</taxon>
        <taxon>Tetrahymena</taxon>
    </lineage>
</organism>
<evidence type="ECO:0000313" key="6">
    <source>
        <dbReference type="EMBL" id="EAS06603.1"/>
    </source>
</evidence>
<feature type="binding site" evidence="3">
    <location>
        <position position="162"/>
    </location>
    <ligand>
        <name>ATP</name>
        <dbReference type="ChEBI" id="CHEBI:30616"/>
    </ligand>
</feature>
<dbReference type="GO" id="GO:0005634">
    <property type="term" value="C:nucleus"/>
    <property type="evidence" value="ECO:0007669"/>
    <property type="project" value="TreeGrafter"/>
</dbReference>
<evidence type="ECO:0000256" key="2">
    <source>
        <dbReference type="ARBA" id="ARBA00022840"/>
    </source>
</evidence>
<evidence type="ECO:0000256" key="1">
    <source>
        <dbReference type="ARBA" id="ARBA00022741"/>
    </source>
</evidence>